<feature type="chain" id="PRO_5012440544" description="alpha-galactosidase" evidence="4">
    <location>
        <begin position="24"/>
        <end position="379"/>
    </location>
</feature>
<dbReference type="InterPro" id="IPR013785">
    <property type="entry name" value="Aldolase_TIM"/>
</dbReference>
<evidence type="ECO:0000256" key="4">
    <source>
        <dbReference type="SAM" id="SignalP"/>
    </source>
</evidence>
<evidence type="ECO:0000313" key="6">
    <source>
        <dbReference type="EMBL" id="ORX49245.1"/>
    </source>
</evidence>
<dbReference type="Proteomes" id="UP000193719">
    <property type="component" value="Unassembled WGS sequence"/>
</dbReference>
<gene>
    <name evidence="6" type="ORF">BCR36DRAFT_583849</name>
</gene>
<dbReference type="AlphaFoldDB" id="A0A1Y1V7H9"/>
<name>A0A1Y1V7H9_9FUNG</name>
<dbReference type="GO" id="GO:0004557">
    <property type="term" value="F:alpha-galactosidase activity"/>
    <property type="evidence" value="ECO:0007669"/>
    <property type="project" value="UniProtKB-EC"/>
</dbReference>
<evidence type="ECO:0000256" key="1">
    <source>
        <dbReference type="ARBA" id="ARBA00001255"/>
    </source>
</evidence>
<evidence type="ECO:0000259" key="5">
    <source>
        <dbReference type="Pfam" id="PF03537"/>
    </source>
</evidence>
<dbReference type="InterPro" id="IPR004352">
    <property type="entry name" value="GH114_TIM-barrel"/>
</dbReference>
<comment type="caution">
    <text evidence="6">The sequence shown here is derived from an EMBL/GenBank/DDBJ whole genome shotgun (WGS) entry which is preliminary data.</text>
</comment>
<evidence type="ECO:0000313" key="7">
    <source>
        <dbReference type="Proteomes" id="UP000193719"/>
    </source>
</evidence>
<sequence>MKFFTLIPVAIVALTSCLPAVNAYWKPKPGLKWNWALGTKVSEIPIENTDYEVIDIDLYGATKEIINKMHSNNKKVICYFSAGTYEKSREEAQGMLKVNGLVRNKMEEWDEYWLDFRLDEVKSFMIERLELAKSKGCDGIEFDNVDTFTNVDWDDAITVEDQLKYDKWLATEAHNRNMAAGFKNSIELLDDLKDIFDFAINEECNEYNECDDYSVFLNKNIAVFVALYGYPTDKTFMNGICSQVKGLNLSIIIKDPSESLTYDYTAFEYEKFCGSSSTTKKTTTTTKKTTTTTTAKKTTTTTPVKKTTTSTKKTTTATKKTTTTTKKATTTIKKTTTKKTTTKKSTTSTKKSSTTKKTTKTSAATKKCSIVVSTVTKCD</sequence>
<dbReference type="PROSITE" id="PS51257">
    <property type="entry name" value="PROKAR_LIPOPROTEIN"/>
    <property type="match status" value="1"/>
</dbReference>
<feature type="region of interest" description="Disordered" evidence="3">
    <location>
        <begin position="341"/>
        <end position="362"/>
    </location>
</feature>
<organism evidence="6 7">
    <name type="scientific">Piromyces finnis</name>
    <dbReference type="NCBI Taxonomy" id="1754191"/>
    <lineage>
        <taxon>Eukaryota</taxon>
        <taxon>Fungi</taxon>
        <taxon>Fungi incertae sedis</taxon>
        <taxon>Chytridiomycota</taxon>
        <taxon>Chytridiomycota incertae sedis</taxon>
        <taxon>Neocallimastigomycetes</taxon>
        <taxon>Neocallimastigales</taxon>
        <taxon>Neocallimastigaceae</taxon>
        <taxon>Piromyces</taxon>
    </lineage>
</organism>
<reference evidence="6 7" key="2">
    <citation type="submission" date="2016-08" db="EMBL/GenBank/DDBJ databases">
        <title>Pervasive Adenine N6-methylation of Active Genes in Fungi.</title>
        <authorList>
            <consortium name="DOE Joint Genome Institute"/>
            <person name="Mondo S.J."/>
            <person name="Dannebaum R.O."/>
            <person name="Kuo R.C."/>
            <person name="Labutti K."/>
            <person name="Haridas S."/>
            <person name="Kuo A."/>
            <person name="Salamov A."/>
            <person name="Ahrendt S.R."/>
            <person name="Lipzen A."/>
            <person name="Sullivan W."/>
            <person name="Andreopoulos W.B."/>
            <person name="Clum A."/>
            <person name="Lindquist E."/>
            <person name="Daum C."/>
            <person name="Ramamoorthy G.K."/>
            <person name="Gryganskyi A."/>
            <person name="Culley D."/>
            <person name="Magnuson J.K."/>
            <person name="James T.Y."/>
            <person name="O'Malley M.A."/>
            <person name="Stajich J.E."/>
            <person name="Spatafora J.W."/>
            <person name="Visel A."/>
            <person name="Grigoriev I.V."/>
        </authorList>
    </citation>
    <scope>NUCLEOTIDE SEQUENCE [LARGE SCALE GENOMIC DNA]</scope>
    <source>
        <strain evidence="7">finn</strain>
    </source>
</reference>
<feature type="signal peptide" evidence="4">
    <location>
        <begin position="1"/>
        <end position="23"/>
    </location>
</feature>
<protein>
    <recommendedName>
        <fullName evidence="2">alpha-galactosidase</fullName>
        <ecNumber evidence="2">3.2.1.22</ecNumber>
    </recommendedName>
</protein>
<keyword evidence="4" id="KW-0732">Signal</keyword>
<reference evidence="6 7" key="1">
    <citation type="submission" date="2016-08" db="EMBL/GenBank/DDBJ databases">
        <title>Genomes of anaerobic fungi encode conserved fungal cellulosomes for biomass hydrolysis.</title>
        <authorList>
            <consortium name="DOE Joint Genome Institute"/>
            <person name="Haitjema C.H."/>
            <person name="Gilmore S.P."/>
            <person name="Henske J.K."/>
            <person name="Solomon K.V."/>
            <person name="De Groot R."/>
            <person name="Kuo A."/>
            <person name="Mondo S.J."/>
            <person name="Salamov A.A."/>
            <person name="Labutti K."/>
            <person name="Zhao Z."/>
            <person name="Chiniquy J."/>
            <person name="Barry K."/>
            <person name="Brewer H.M."/>
            <person name="Purvine S.O."/>
            <person name="Wright A.T."/>
            <person name="Boxma B."/>
            <person name="Van Alen T."/>
            <person name="Hackstein J.H."/>
            <person name="Baker S.E."/>
            <person name="Grigoriev I.V."/>
            <person name="O'Malley M.A."/>
        </authorList>
    </citation>
    <scope>NUCLEOTIDE SEQUENCE [LARGE SCALE GENOMIC DNA]</scope>
    <source>
        <strain evidence="7">finn</strain>
    </source>
</reference>
<dbReference type="STRING" id="1754191.A0A1Y1V7H9"/>
<dbReference type="EC" id="3.2.1.22" evidence="2"/>
<dbReference type="OrthoDB" id="2108802at2759"/>
<feature type="domain" description="Glycoside-hydrolase family GH114 TIM-barrel" evidence="5">
    <location>
        <begin position="32"/>
        <end position="255"/>
    </location>
</feature>
<proteinExistence type="predicted"/>
<comment type="catalytic activity">
    <reaction evidence="1">
        <text>Hydrolysis of terminal, non-reducing alpha-D-galactose residues in alpha-D-galactosides, including galactose oligosaccharides, galactomannans and galactolipids.</text>
        <dbReference type="EC" id="3.2.1.22"/>
    </reaction>
</comment>
<dbReference type="PANTHER" id="PTHR35273:SF2">
    <property type="entry name" value="ALPHA-GALACTOSIDASE"/>
    <property type="match status" value="1"/>
</dbReference>
<evidence type="ECO:0000256" key="3">
    <source>
        <dbReference type="SAM" id="MobiDB-lite"/>
    </source>
</evidence>
<evidence type="ECO:0000256" key="2">
    <source>
        <dbReference type="ARBA" id="ARBA00012755"/>
    </source>
</evidence>
<dbReference type="Gene3D" id="3.20.20.70">
    <property type="entry name" value="Aldolase class I"/>
    <property type="match status" value="1"/>
</dbReference>
<keyword evidence="7" id="KW-1185">Reference proteome</keyword>
<dbReference type="Pfam" id="PF03537">
    <property type="entry name" value="Glyco_hydro_114"/>
    <property type="match status" value="1"/>
</dbReference>
<dbReference type="EMBL" id="MCFH01000024">
    <property type="protein sequence ID" value="ORX49245.1"/>
    <property type="molecule type" value="Genomic_DNA"/>
</dbReference>
<dbReference type="InterPro" id="IPR017853">
    <property type="entry name" value="GH"/>
</dbReference>
<feature type="compositionally biased region" description="Low complexity" evidence="3">
    <location>
        <begin position="343"/>
        <end position="352"/>
    </location>
</feature>
<accession>A0A1Y1V7H9</accession>
<dbReference type="SUPFAM" id="SSF51445">
    <property type="entry name" value="(Trans)glycosidases"/>
    <property type="match status" value="1"/>
</dbReference>
<dbReference type="PANTHER" id="PTHR35273">
    <property type="entry name" value="ALPHA-1,4 POLYGALACTOSAMINIDASE, PUTATIVE (AFU_ORTHOLOGUE AFUA_3G07890)-RELATED"/>
    <property type="match status" value="1"/>
</dbReference>